<organism evidence="2 3">
    <name type="scientific">Pteropus alecto</name>
    <name type="common">Black flying fox</name>
    <dbReference type="NCBI Taxonomy" id="9402"/>
    <lineage>
        <taxon>Eukaryota</taxon>
        <taxon>Metazoa</taxon>
        <taxon>Chordata</taxon>
        <taxon>Craniata</taxon>
        <taxon>Vertebrata</taxon>
        <taxon>Euteleostomi</taxon>
        <taxon>Mammalia</taxon>
        <taxon>Eutheria</taxon>
        <taxon>Laurasiatheria</taxon>
        <taxon>Chiroptera</taxon>
        <taxon>Yinpterochiroptera</taxon>
        <taxon>Pteropodoidea</taxon>
        <taxon>Pteropodidae</taxon>
        <taxon>Pteropodinae</taxon>
        <taxon>Pteropus</taxon>
    </lineage>
</organism>
<evidence type="ECO:0000256" key="1">
    <source>
        <dbReference type="SAM" id="MobiDB-lite"/>
    </source>
</evidence>
<name>L5JUD9_PTEAL</name>
<reference evidence="3" key="1">
    <citation type="journal article" date="2013" name="Science">
        <title>Comparative analysis of bat genomes provides insight into the evolution of flight and immunity.</title>
        <authorList>
            <person name="Zhang G."/>
            <person name="Cowled C."/>
            <person name="Shi Z."/>
            <person name="Huang Z."/>
            <person name="Bishop-Lilly K.A."/>
            <person name="Fang X."/>
            <person name="Wynne J.W."/>
            <person name="Xiong Z."/>
            <person name="Baker M.L."/>
            <person name="Zhao W."/>
            <person name="Tachedjian M."/>
            <person name="Zhu Y."/>
            <person name="Zhou P."/>
            <person name="Jiang X."/>
            <person name="Ng J."/>
            <person name="Yang L."/>
            <person name="Wu L."/>
            <person name="Xiao J."/>
            <person name="Feng Y."/>
            <person name="Chen Y."/>
            <person name="Sun X."/>
            <person name="Zhang Y."/>
            <person name="Marsh G.A."/>
            <person name="Crameri G."/>
            <person name="Broder C.C."/>
            <person name="Frey K.G."/>
            <person name="Wang L.F."/>
            <person name="Wang J."/>
        </authorList>
    </citation>
    <scope>NUCLEOTIDE SEQUENCE [LARGE SCALE GENOMIC DNA]</scope>
</reference>
<evidence type="ECO:0000313" key="2">
    <source>
        <dbReference type="EMBL" id="ELK01883.1"/>
    </source>
</evidence>
<dbReference type="InParanoid" id="L5JUD9"/>
<protein>
    <submittedName>
        <fullName evidence="2">Active breakpoint cluster region-related protein</fullName>
    </submittedName>
</protein>
<dbReference type="STRING" id="9402.L5JUD9"/>
<feature type="region of interest" description="Disordered" evidence="1">
    <location>
        <begin position="1"/>
        <end position="69"/>
    </location>
</feature>
<accession>L5JUD9</accession>
<dbReference type="EMBL" id="KB031150">
    <property type="protein sequence ID" value="ELK01883.1"/>
    <property type="molecule type" value="Genomic_DNA"/>
</dbReference>
<dbReference type="Proteomes" id="UP000010552">
    <property type="component" value="Unassembled WGS sequence"/>
</dbReference>
<evidence type="ECO:0000313" key="3">
    <source>
        <dbReference type="Proteomes" id="UP000010552"/>
    </source>
</evidence>
<feature type="non-terminal residue" evidence="2">
    <location>
        <position position="1"/>
    </location>
</feature>
<gene>
    <name evidence="2" type="ORF">PAL_GLEAN10019985</name>
</gene>
<keyword evidence="3" id="KW-1185">Reference proteome</keyword>
<feature type="compositionally biased region" description="Polar residues" evidence="1">
    <location>
        <begin position="37"/>
        <end position="47"/>
    </location>
</feature>
<dbReference type="AlphaFoldDB" id="L5JUD9"/>
<proteinExistence type="predicted"/>
<sequence length="87" mass="9138">LVSDFSYGADDYDGEGNEEQKGPPEGSETMPYIDESPTMSPQLSARSQGGGDSISPTPPEGLAPGPSATSFLLDILTSPFIFLFQPP</sequence>